<dbReference type="AlphaFoldDB" id="A0A1T4RAS8"/>
<protein>
    <submittedName>
        <fullName evidence="1">Nucleotidyl transferase AbiEii toxin, Type IV TA system</fullName>
    </submittedName>
</protein>
<dbReference type="STRING" id="142842.SAMN02745118_02869"/>
<dbReference type="Pfam" id="PF08843">
    <property type="entry name" value="AbiEii"/>
    <property type="match status" value="1"/>
</dbReference>
<evidence type="ECO:0000313" key="1">
    <source>
        <dbReference type="EMBL" id="SKA13019.1"/>
    </source>
</evidence>
<organism evidence="1 2">
    <name type="scientific">Selenihalanaerobacter shriftii</name>
    <dbReference type="NCBI Taxonomy" id="142842"/>
    <lineage>
        <taxon>Bacteria</taxon>
        <taxon>Bacillati</taxon>
        <taxon>Bacillota</taxon>
        <taxon>Clostridia</taxon>
        <taxon>Halanaerobiales</taxon>
        <taxon>Halobacteroidaceae</taxon>
        <taxon>Selenihalanaerobacter</taxon>
    </lineage>
</organism>
<sequence length="167" mass="19826">MQLDIGFGDIIVPKPKKLSYPSLLNLDAPDVNVYSLESVIAEKFEAMLKLGRINSRMKDFYDLYTISRLHTFDGRVLQEAVYETIQRRGTALKEEAIVFTEKFINNKERSQMWSTYLKRINIEYISFFEVMKSLEKFLSPIYEAIIEEKELLKRWDNEESSWKKYND</sequence>
<keyword evidence="2" id="KW-1185">Reference proteome</keyword>
<dbReference type="GO" id="GO:0016740">
    <property type="term" value="F:transferase activity"/>
    <property type="evidence" value="ECO:0007669"/>
    <property type="project" value="UniProtKB-KW"/>
</dbReference>
<name>A0A1T4RAS8_9FIRM</name>
<dbReference type="EMBL" id="FUWM01000050">
    <property type="protein sequence ID" value="SKA13019.1"/>
    <property type="molecule type" value="Genomic_DNA"/>
</dbReference>
<dbReference type="InterPro" id="IPR014942">
    <property type="entry name" value="AbiEii"/>
</dbReference>
<keyword evidence="1" id="KW-0808">Transferase</keyword>
<evidence type="ECO:0000313" key="2">
    <source>
        <dbReference type="Proteomes" id="UP000190625"/>
    </source>
</evidence>
<reference evidence="2" key="1">
    <citation type="submission" date="2017-02" db="EMBL/GenBank/DDBJ databases">
        <authorList>
            <person name="Varghese N."/>
            <person name="Submissions S."/>
        </authorList>
    </citation>
    <scope>NUCLEOTIDE SEQUENCE [LARGE SCALE GENOMIC DNA]</scope>
    <source>
        <strain evidence="2">ATCC BAA-73</strain>
    </source>
</reference>
<accession>A0A1T4RAS8</accession>
<dbReference type="Proteomes" id="UP000190625">
    <property type="component" value="Unassembled WGS sequence"/>
</dbReference>
<gene>
    <name evidence="1" type="ORF">SAMN02745118_02869</name>
</gene>
<proteinExistence type="predicted"/>